<dbReference type="SUPFAM" id="SSF56529">
    <property type="entry name" value="FAH"/>
    <property type="match status" value="1"/>
</dbReference>
<dbReference type="InterPro" id="IPR036663">
    <property type="entry name" value="Fumarylacetoacetase_C_sf"/>
</dbReference>
<organism evidence="3 4">
    <name type="scientific">Noviherbaspirillum saxi</name>
    <dbReference type="NCBI Taxonomy" id="2320863"/>
    <lineage>
        <taxon>Bacteria</taxon>
        <taxon>Pseudomonadati</taxon>
        <taxon>Pseudomonadota</taxon>
        <taxon>Betaproteobacteria</taxon>
        <taxon>Burkholderiales</taxon>
        <taxon>Oxalobacteraceae</taxon>
        <taxon>Noviherbaspirillum</taxon>
    </lineage>
</organism>
<dbReference type="PANTHER" id="PTHR30143:SF0">
    <property type="entry name" value="2-KETO-4-PENTENOATE HYDRATASE"/>
    <property type="match status" value="1"/>
</dbReference>
<dbReference type="RefSeq" id="WP_119770915.1">
    <property type="nucleotide sequence ID" value="NZ_QYUO01000002.1"/>
</dbReference>
<keyword evidence="4" id="KW-1185">Reference proteome</keyword>
<dbReference type="GO" id="GO:0008684">
    <property type="term" value="F:2-oxopent-4-enoate hydratase activity"/>
    <property type="evidence" value="ECO:0007669"/>
    <property type="project" value="TreeGrafter"/>
</dbReference>
<feature type="domain" description="Fumarylacetoacetase-like C-terminal" evidence="2">
    <location>
        <begin position="99"/>
        <end position="256"/>
    </location>
</feature>
<dbReference type="Proteomes" id="UP000265955">
    <property type="component" value="Unassembled WGS sequence"/>
</dbReference>
<keyword evidence="1" id="KW-0456">Lyase</keyword>
<dbReference type="Pfam" id="PF01557">
    <property type="entry name" value="FAA_hydrolase"/>
    <property type="match status" value="1"/>
</dbReference>
<reference evidence="4" key="1">
    <citation type="submission" date="2018-09" db="EMBL/GenBank/DDBJ databases">
        <authorList>
            <person name="Zhu H."/>
        </authorList>
    </citation>
    <scope>NUCLEOTIDE SEQUENCE [LARGE SCALE GENOMIC DNA]</scope>
    <source>
        <strain evidence="4">K1R23-30</strain>
    </source>
</reference>
<dbReference type="GO" id="GO:0005737">
    <property type="term" value="C:cytoplasm"/>
    <property type="evidence" value="ECO:0007669"/>
    <property type="project" value="TreeGrafter"/>
</dbReference>
<dbReference type="InterPro" id="IPR011234">
    <property type="entry name" value="Fumarylacetoacetase-like_C"/>
</dbReference>
<name>A0A3A3FPZ0_9BURK</name>
<evidence type="ECO:0000256" key="1">
    <source>
        <dbReference type="ARBA" id="ARBA00023239"/>
    </source>
</evidence>
<sequence length="266" mass="28500">MSVNRHANAAEALRAAAESGQYIKPLTEQYPDLALEDAYAIQRINTEYCLAAGRRRVGCKIGLTSPAVQRQLGVDQPDFGILFDDMGFDEGLPIPFSKLHQPKIEAEVAFVLGRDLDMEEPGLVDVMRAIEFALPALEIVGSRILDWKIRLVDTVADNASSSGYVLGSSPRTLAQLDLRNCTMALQRNGEIASSGNGSACMGNPLNAVVWLARTMARMGAPLKAGELVLSGALGPMLEVRLGDAFVAEIQGLGSVSALFDTVPEAR</sequence>
<gene>
    <name evidence="3" type="ORF">D3871_20545</name>
</gene>
<comment type="caution">
    <text evidence="3">The sequence shown here is derived from an EMBL/GenBank/DDBJ whole genome shotgun (WGS) entry which is preliminary data.</text>
</comment>
<dbReference type="AlphaFoldDB" id="A0A3A3FPZ0"/>
<dbReference type="InterPro" id="IPR050772">
    <property type="entry name" value="Hydratase-Decarb/MhpD_sf"/>
</dbReference>
<dbReference type="PANTHER" id="PTHR30143">
    <property type="entry name" value="ACID HYDRATASE"/>
    <property type="match status" value="1"/>
</dbReference>
<protein>
    <submittedName>
        <fullName evidence="3">2-keto-4-pentenoate hydratase</fullName>
    </submittedName>
</protein>
<evidence type="ECO:0000259" key="2">
    <source>
        <dbReference type="Pfam" id="PF01557"/>
    </source>
</evidence>
<evidence type="ECO:0000313" key="4">
    <source>
        <dbReference type="Proteomes" id="UP000265955"/>
    </source>
</evidence>
<dbReference type="OrthoDB" id="9792137at2"/>
<accession>A0A3A3FPZ0</accession>
<dbReference type="Gene3D" id="3.90.850.10">
    <property type="entry name" value="Fumarylacetoacetase-like, C-terminal domain"/>
    <property type="match status" value="1"/>
</dbReference>
<evidence type="ECO:0000313" key="3">
    <source>
        <dbReference type="EMBL" id="RJF95769.1"/>
    </source>
</evidence>
<proteinExistence type="predicted"/>
<dbReference type="EMBL" id="QYUO01000002">
    <property type="protein sequence ID" value="RJF95769.1"/>
    <property type="molecule type" value="Genomic_DNA"/>
</dbReference>